<gene>
    <name evidence="2" type="ORF">Cylst_6064</name>
</gene>
<feature type="signal peptide" evidence="1">
    <location>
        <begin position="1"/>
        <end position="29"/>
    </location>
</feature>
<evidence type="ECO:0000256" key="1">
    <source>
        <dbReference type="SAM" id="SignalP"/>
    </source>
</evidence>
<evidence type="ECO:0000313" key="3">
    <source>
        <dbReference type="Proteomes" id="UP000010475"/>
    </source>
</evidence>
<dbReference type="RefSeq" id="WP_015211268.1">
    <property type="nucleotide sequence ID" value="NC_019757.1"/>
</dbReference>
<reference evidence="2 3" key="1">
    <citation type="submission" date="2012-06" db="EMBL/GenBank/DDBJ databases">
        <title>Finished chromosome of genome of Cylindrospermum stagnale PCC 7417.</title>
        <authorList>
            <consortium name="US DOE Joint Genome Institute"/>
            <person name="Gugger M."/>
            <person name="Coursin T."/>
            <person name="Rippka R."/>
            <person name="Tandeau De Marsac N."/>
            <person name="Huntemann M."/>
            <person name="Wei C.-L."/>
            <person name="Han J."/>
            <person name="Detter J.C."/>
            <person name="Han C."/>
            <person name="Tapia R."/>
            <person name="Chen A."/>
            <person name="Kyrpides N."/>
            <person name="Mavromatis K."/>
            <person name="Markowitz V."/>
            <person name="Szeto E."/>
            <person name="Ivanova N."/>
            <person name="Pagani I."/>
            <person name="Pati A."/>
            <person name="Goodwin L."/>
            <person name="Nordberg H.P."/>
            <person name="Cantor M.N."/>
            <person name="Hua S.X."/>
            <person name="Woyke T."/>
            <person name="Kerfeld C.A."/>
        </authorList>
    </citation>
    <scope>NUCLEOTIDE SEQUENCE [LARGE SCALE GENOMIC DNA]</scope>
    <source>
        <strain evidence="2 3">PCC 7417</strain>
    </source>
</reference>
<protein>
    <submittedName>
        <fullName evidence="2">Uncharacterized protein</fullName>
    </submittedName>
</protein>
<evidence type="ECO:0000313" key="2">
    <source>
        <dbReference type="EMBL" id="AFZ28036.1"/>
    </source>
</evidence>
<dbReference type="OrthoDB" id="513834at2"/>
<keyword evidence="1" id="KW-0732">Signal</keyword>
<dbReference type="Proteomes" id="UP000010475">
    <property type="component" value="Chromosome"/>
</dbReference>
<name>K9X7G7_9NOST</name>
<dbReference type="KEGG" id="csg:Cylst_6064"/>
<dbReference type="PATRIC" id="fig|56107.3.peg.6661"/>
<dbReference type="eggNOG" id="ENOG5030NBM">
    <property type="taxonomic scope" value="Bacteria"/>
</dbReference>
<accession>K9X7G7</accession>
<dbReference type="HOGENOM" id="CLU_1764991_0_0_3"/>
<proteinExistence type="predicted"/>
<keyword evidence="3" id="KW-1185">Reference proteome</keyword>
<dbReference type="EMBL" id="CP003642">
    <property type="protein sequence ID" value="AFZ28036.1"/>
    <property type="molecule type" value="Genomic_DNA"/>
</dbReference>
<feature type="chain" id="PRO_5003938393" evidence="1">
    <location>
        <begin position="30"/>
        <end position="147"/>
    </location>
</feature>
<organism evidence="2 3">
    <name type="scientific">Cylindrospermum stagnale PCC 7417</name>
    <dbReference type="NCBI Taxonomy" id="56107"/>
    <lineage>
        <taxon>Bacteria</taxon>
        <taxon>Bacillati</taxon>
        <taxon>Cyanobacteriota</taxon>
        <taxon>Cyanophyceae</taxon>
        <taxon>Nostocales</taxon>
        <taxon>Nostocaceae</taxon>
        <taxon>Cylindrospermum</taxon>
    </lineage>
</organism>
<sequence length="147" mass="16077">MIVIGKKLISGFLALVVSSLMFLASPAIAATSSDVATLTPENFETEVVQSDKPVVVILISDTTREAFEVSLDKLKSEAQTTFGDNYKIVLGTVEANPETYYQTPVPRIYPPISTATIYEKGTKVASGFFINPNDPKQAFESIKEFNY</sequence>
<dbReference type="AlphaFoldDB" id="K9X7G7"/>